<dbReference type="AlphaFoldDB" id="A0AAV3PUV8"/>
<name>A0AAV3PUV8_LITER</name>
<dbReference type="Pfam" id="PF00078">
    <property type="entry name" value="RVT_1"/>
    <property type="match status" value="1"/>
</dbReference>
<dbReference type="Gene3D" id="3.30.70.270">
    <property type="match status" value="1"/>
</dbReference>
<sequence length="88" mass="10330">MDEKDVEKTTFIGQNMEIYVDDMLIKRRETRDHEPNLIESFENLKKDNLRLNLDKYVFGVTSEKFLGYMISQRGIEPNPDKIAACQAM</sequence>
<evidence type="ECO:0000313" key="2">
    <source>
        <dbReference type="EMBL" id="GAA0155040.1"/>
    </source>
</evidence>
<dbReference type="EMBL" id="BAABME010002527">
    <property type="protein sequence ID" value="GAA0155040.1"/>
    <property type="molecule type" value="Genomic_DNA"/>
</dbReference>
<keyword evidence="3" id="KW-1185">Reference proteome</keyword>
<evidence type="ECO:0000313" key="3">
    <source>
        <dbReference type="Proteomes" id="UP001454036"/>
    </source>
</evidence>
<dbReference type="InterPro" id="IPR043128">
    <property type="entry name" value="Rev_trsase/Diguanyl_cyclase"/>
</dbReference>
<feature type="domain" description="Reverse transcriptase" evidence="1">
    <location>
        <begin position="1"/>
        <end position="70"/>
    </location>
</feature>
<dbReference type="PROSITE" id="PS50878">
    <property type="entry name" value="RT_POL"/>
    <property type="match status" value="1"/>
</dbReference>
<dbReference type="SUPFAM" id="SSF56672">
    <property type="entry name" value="DNA/RNA polymerases"/>
    <property type="match status" value="1"/>
</dbReference>
<dbReference type="InterPro" id="IPR000477">
    <property type="entry name" value="RT_dom"/>
</dbReference>
<gene>
    <name evidence="2" type="ORF">LIER_12863</name>
</gene>
<dbReference type="InterPro" id="IPR050951">
    <property type="entry name" value="Retrovirus_Pol_polyprotein"/>
</dbReference>
<organism evidence="2 3">
    <name type="scientific">Lithospermum erythrorhizon</name>
    <name type="common">Purple gromwell</name>
    <name type="synonym">Lithospermum officinale var. erythrorhizon</name>
    <dbReference type="NCBI Taxonomy" id="34254"/>
    <lineage>
        <taxon>Eukaryota</taxon>
        <taxon>Viridiplantae</taxon>
        <taxon>Streptophyta</taxon>
        <taxon>Embryophyta</taxon>
        <taxon>Tracheophyta</taxon>
        <taxon>Spermatophyta</taxon>
        <taxon>Magnoliopsida</taxon>
        <taxon>eudicotyledons</taxon>
        <taxon>Gunneridae</taxon>
        <taxon>Pentapetalae</taxon>
        <taxon>asterids</taxon>
        <taxon>lamiids</taxon>
        <taxon>Boraginales</taxon>
        <taxon>Boraginaceae</taxon>
        <taxon>Boraginoideae</taxon>
        <taxon>Lithospermeae</taxon>
        <taxon>Lithospermum</taxon>
    </lineage>
</organism>
<dbReference type="PANTHER" id="PTHR37984:SF5">
    <property type="entry name" value="PROTEIN NYNRIN-LIKE"/>
    <property type="match status" value="1"/>
</dbReference>
<proteinExistence type="predicted"/>
<dbReference type="InterPro" id="IPR043502">
    <property type="entry name" value="DNA/RNA_pol_sf"/>
</dbReference>
<evidence type="ECO:0000259" key="1">
    <source>
        <dbReference type="PROSITE" id="PS50878"/>
    </source>
</evidence>
<dbReference type="PANTHER" id="PTHR37984">
    <property type="entry name" value="PROTEIN CBG26694"/>
    <property type="match status" value="1"/>
</dbReference>
<reference evidence="2 3" key="1">
    <citation type="submission" date="2024-01" db="EMBL/GenBank/DDBJ databases">
        <title>The complete chloroplast genome sequence of Lithospermum erythrorhizon: insights into the phylogenetic relationship among Boraginaceae species and the maternal lineages of purple gromwells.</title>
        <authorList>
            <person name="Okada T."/>
            <person name="Watanabe K."/>
        </authorList>
    </citation>
    <scope>NUCLEOTIDE SEQUENCE [LARGE SCALE GENOMIC DNA]</scope>
</reference>
<comment type="caution">
    <text evidence="2">The sequence shown here is derived from an EMBL/GenBank/DDBJ whole genome shotgun (WGS) entry which is preliminary data.</text>
</comment>
<protein>
    <recommendedName>
        <fullName evidence="1">Reverse transcriptase domain-containing protein</fullName>
    </recommendedName>
</protein>
<accession>A0AAV3PUV8</accession>
<dbReference type="Proteomes" id="UP001454036">
    <property type="component" value="Unassembled WGS sequence"/>
</dbReference>